<sequence length="283" mass="31148">MTDRVHPSSKPNGSSKPNATATATATAKPSTASAVATTNPPLKFPPATKTHLHNNPYRPTPTSRHRHNGRRFTCRRCCCLTCFWSILLLIAILLFAAICAAVFYVLYNPHHPAFSVTSLKIAQFNITTTADDDTTHLTTKFNLTISSRNPNKKIIYTYNPISITIFSKQVNLSTGSFTNFTSLPNSIFIIHTTTGLTSQILDVDSVTSLKSDLKKKKGLPITILMDTNLGIKIEKLKMKNIGIQVICDGIHGIVPKSKNATVADTSDAKCKVDLRIKFLKWSF</sequence>
<organism evidence="5 6">
    <name type="scientific">Abeliophyllum distichum</name>
    <dbReference type="NCBI Taxonomy" id="126358"/>
    <lineage>
        <taxon>Eukaryota</taxon>
        <taxon>Viridiplantae</taxon>
        <taxon>Streptophyta</taxon>
        <taxon>Embryophyta</taxon>
        <taxon>Tracheophyta</taxon>
        <taxon>Spermatophyta</taxon>
        <taxon>Magnoliopsida</taxon>
        <taxon>eudicotyledons</taxon>
        <taxon>Gunneridae</taxon>
        <taxon>Pentapetalae</taxon>
        <taxon>asterids</taxon>
        <taxon>lamiids</taxon>
        <taxon>Lamiales</taxon>
        <taxon>Oleaceae</taxon>
        <taxon>Forsythieae</taxon>
        <taxon>Abeliophyllum</taxon>
    </lineage>
</organism>
<name>A0ABD1UKP3_9LAMI</name>
<protein>
    <submittedName>
        <fullName evidence="5">NDR1/HIN1-like protein 6</fullName>
    </submittedName>
</protein>
<gene>
    <name evidence="5" type="ORF">Adt_10680</name>
</gene>
<feature type="compositionally biased region" description="Low complexity" evidence="3">
    <location>
        <begin position="8"/>
        <end position="38"/>
    </location>
</feature>
<dbReference type="Proteomes" id="UP001604336">
    <property type="component" value="Unassembled WGS sequence"/>
</dbReference>
<dbReference type="GO" id="GO:0016020">
    <property type="term" value="C:membrane"/>
    <property type="evidence" value="ECO:0007669"/>
    <property type="project" value="UniProtKB-SubCell"/>
</dbReference>
<dbReference type="InterPro" id="IPR044839">
    <property type="entry name" value="NDR1-like"/>
</dbReference>
<dbReference type="EMBL" id="JBFOLK010000003">
    <property type="protein sequence ID" value="KAL2525626.1"/>
    <property type="molecule type" value="Genomic_DNA"/>
</dbReference>
<evidence type="ECO:0000313" key="6">
    <source>
        <dbReference type="Proteomes" id="UP001604336"/>
    </source>
</evidence>
<evidence type="ECO:0000256" key="3">
    <source>
        <dbReference type="SAM" id="MobiDB-lite"/>
    </source>
</evidence>
<evidence type="ECO:0000256" key="1">
    <source>
        <dbReference type="ARBA" id="ARBA00004370"/>
    </source>
</evidence>
<keyword evidence="4" id="KW-1133">Transmembrane helix</keyword>
<accession>A0ABD1UKP3</accession>
<dbReference type="AlphaFoldDB" id="A0ABD1UKP3"/>
<feature type="transmembrane region" description="Helical" evidence="4">
    <location>
        <begin position="83"/>
        <end position="107"/>
    </location>
</feature>
<keyword evidence="4" id="KW-0812">Transmembrane</keyword>
<proteinExistence type="predicted"/>
<dbReference type="PANTHER" id="PTHR31234:SF6">
    <property type="entry name" value="LATE EMBRYOGENESIS ABUNDANT PROTEIN LEA-2 SUBGROUP DOMAIN-CONTAINING PROTEIN"/>
    <property type="match status" value="1"/>
</dbReference>
<reference evidence="6" key="1">
    <citation type="submission" date="2024-07" db="EMBL/GenBank/DDBJ databases">
        <title>Two chromosome-level genome assemblies of Korean endemic species Abeliophyllum distichum and Forsythia ovata (Oleaceae).</title>
        <authorList>
            <person name="Jang H."/>
        </authorList>
    </citation>
    <scope>NUCLEOTIDE SEQUENCE [LARGE SCALE GENOMIC DNA]</scope>
</reference>
<comment type="caution">
    <text evidence="5">The sequence shown here is derived from an EMBL/GenBank/DDBJ whole genome shotgun (WGS) entry which is preliminary data.</text>
</comment>
<evidence type="ECO:0000256" key="4">
    <source>
        <dbReference type="SAM" id="Phobius"/>
    </source>
</evidence>
<evidence type="ECO:0000313" key="5">
    <source>
        <dbReference type="EMBL" id="KAL2525626.1"/>
    </source>
</evidence>
<keyword evidence="2 4" id="KW-0472">Membrane</keyword>
<keyword evidence="6" id="KW-1185">Reference proteome</keyword>
<comment type="subcellular location">
    <subcellularLocation>
        <location evidence="1">Membrane</location>
    </subcellularLocation>
</comment>
<dbReference type="PANTHER" id="PTHR31234">
    <property type="entry name" value="LATE EMBRYOGENESIS ABUNDANT (LEA) HYDROXYPROLINE-RICH GLYCOPROTEIN FAMILY"/>
    <property type="match status" value="1"/>
</dbReference>
<evidence type="ECO:0000256" key="2">
    <source>
        <dbReference type="ARBA" id="ARBA00023136"/>
    </source>
</evidence>
<feature type="region of interest" description="Disordered" evidence="3">
    <location>
        <begin position="1"/>
        <end position="66"/>
    </location>
</feature>